<organism evidence="1 2">
    <name type="scientific">Salmonella enteritidis (strain 2009K0958)</name>
    <dbReference type="NCBI Taxonomy" id="1192586"/>
    <lineage>
        <taxon>Bacteria</taxon>
        <taxon>Pseudomonadati</taxon>
        <taxon>Pseudomonadota</taxon>
        <taxon>Gammaproteobacteria</taxon>
        <taxon>Enterobacterales</taxon>
        <taxon>Enterobacteriaceae</taxon>
        <taxon>Salmonella</taxon>
    </lineage>
</organism>
<comment type="caution">
    <text evidence="1">The sequence shown here is derived from an EMBL/GenBank/DDBJ whole genome shotgun (WGS) entry which is preliminary data.</text>
</comment>
<sequence>MAWQTKPPFAISLEVLRVMISKIVLNYPSRQFLFPNSYLESKD</sequence>
<dbReference type="AlphaFoldDB" id="A0A656IB73"/>
<evidence type="ECO:0000313" key="2">
    <source>
        <dbReference type="Proteomes" id="UP000014535"/>
    </source>
</evidence>
<evidence type="ECO:0000313" key="1">
    <source>
        <dbReference type="EMBL" id="EPI66035.1"/>
    </source>
</evidence>
<dbReference type="EMBL" id="ATFT01000080">
    <property type="protein sequence ID" value="EPI66035.1"/>
    <property type="molecule type" value="Genomic_DNA"/>
</dbReference>
<name>A0A656IB73_SALE2</name>
<dbReference type="Proteomes" id="UP000014535">
    <property type="component" value="Unassembled WGS sequence"/>
</dbReference>
<protein>
    <submittedName>
        <fullName evidence="1">Uncharacterized protein</fullName>
    </submittedName>
</protein>
<accession>A0A656IB73</accession>
<gene>
    <name evidence="1" type="ORF">A673_03712</name>
</gene>
<proteinExistence type="predicted"/>
<reference evidence="1 2" key="1">
    <citation type="submission" date="2013-04" db="EMBL/GenBank/DDBJ databases">
        <authorList>
            <person name="McClelland M."/>
            <person name="Porwollik S."/>
            <person name="Desai P."/>
            <person name="Cheng P."/>
            <person name="Wollam A."/>
            <person name="Pepin K."/>
            <person name="Palsikar V.B."/>
            <person name="Fulton L."/>
            <person name="Fulton R."/>
            <person name="Delehaunty K."/>
            <person name="Fronick C."/>
            <person name="Godfrey J."/>
            <person name="Waligorski J."/>
            <person name="Appelbaum E."/>
            <person name="Tomlinson C."/>
            <person name="Warren W."/>
            <person name="Sodergren E."/>
            <person name="Weinstock G."/>
            <person name="Wilson R.K."/>
        </authorList>
    </citation>
    <scope>NUCLEOTIDE SEQUENCE [LARGE SCALE GENOMIC DNA]</scope>
    <source>
        <strain evidence="1 2">2009K0958</strain>
    </source>
</reference>